<name>A0A7G8PD69_9MYCO</name>
<organism evidence="2 3">
    <name type="scientific">Mycolicibacterium fluoranthenivorans</name>
    <dbReference type="NCBI Taxonomy" id="258505"/>
    <lineage>
        <taxon>Bacteria</taxon>
        <taxon>Bacillati</taxon>
        <taxon>Actinomycetota</taxon>
        <taxon>Actinomycetes</taxon>
        <taxon>Mycobacteriales</taxon>
        <taxon>Mycobacteriaceae</taxon>
        <taxon>Mycolicibacterium</taxon>
    </lineage>
</organism>
<dbReference type="RefSeq" id="WP_187096737.1">
    <property type="nucleotide sequence ID" value="NZ_CP059894.1"/>
</dbReference>
<reference evidence="2 3" key="1">
    <citation type="submission" date="2020-07" db="EMBL/GenBank/DDBJ databases">
        <title>Draft genome sequence of four isobutane-metabolizing strains capable of cometabolically degrading diverse ether contaminants.</title>
        <authorList>
            <person name="Chen W."/>
            <person name="Faulkner N."/>
            <person name="Smith C."/>
            <person name="Hyman M."/>
        </authorList>
    </citation>
    <scope>NUCLEOTIDE SEQUENCE [LARGE SCALE GENOMIC DNA]</scope>
    <source>
        <strain evidence="2 3">2A</strain>
    </source>
</reference>
<dbReference type="AlphaFoldDB" id="A0A7G8PD69"/>
<keyword evidence="1" id="KW-0175">Coiled coil</keyword>
<evidence type="ECO:0000256" key="1">
    <source>
        <dbReference type="SAM" id="Coils"/>
    </source>
</evidence>
<evidence type="ECO:0000313" key="2">
    <source>
        <dbReference type="EMBL" id="QNJ92285.1"/>
    </source>
</evidence>
<dbReference type="Proteomes" id="UP000515498">
    <property type="component" value="Chromosome"/>
</dbReference>
<proteinExistence type="predicted"/>
<dbReference type="EMBL" id="CP059894">
    <property type="protein sequence ID" value="QNJ92285.1"/>
    <property type="molecule type" value="Genomic_DNA"/>
</dbReference>
<evidence type="ECO:0000313" key="3">
    <source>
        <dbReference type="Proteomes" id="UP000515498"/>
    </source>
</evidence>
<dbReference type="KEGG" id="mflu:HZU40_29675"/>
<gene>
    <name evidence="2" type="ORF">HZU40_29675</name>
</gene>
<sequence length="273" mass="29763">MTVALGGLLVFAGLLLNSSFEICNVKTETGKDGTTVTKTCDGPTATDASVIAVALLFVLLLAPDMSEVGVFGVSLKRRLEAAEKKASDSEAKSDRLESQLQMQNLRVDTLAQNVAAANAQATNNVYLYSSDDIKKIDSELPNKVEAFTRGNIPEPPVIQWTPIDGERPSEDEQSYASLAMRIIENWEILAASLDLPPYPRVSRSDLPKIKLTANQAEQFRFLFEEELQIVRAARNNVAHAKAVSIDDLRSAVDISEQLLTTLTTSPDLEPGEE</sequence>
<protein>
    <submittedName>
        <fullName evidence="2">Uncharacterized protein</fullName>
    </submittedName>
</protein>
<accession>A0A7G8PD69</accession>
<feature type="coiled-coil region" evidence="1">
    <location>
        <begin position="72"/>
        <end position="113"/>
    </location>
</feature>